<dbReference type="AlphaFoldDB" id="A0A1N7L9Z4"/>
<dbReference type="Pfam" id="PF01750">
    <property type="entry name" value="HycI"/>
    <property type="match status" value="1"/>
</dbReference>
<evidence type="ECO:0000256" key="5">
    <source>
        <dbReference type="ARBA" id="ARBA00022750"/>
    </source>
</evidence>
<dbReference type="InterPro" id="IPR023430">
    <property type="entry name" value="Pept_HybD-like_dom_sf"/>
</dbReference>
<evidence type="ECO:0000256" key="1">
    <source>
        <dbReference type="ARBA" id="ARBA00006814"/>
    </source>
</evidence>
<feature type="region of interest" description="Disordered" evidence="10">
    <location>
        <begin position="207"/>
        <end position="235"/>
    </location>
</feature>
<evidence type="ECO:0000256" key="4">
    <source>
        <dbReference type="ARBA" id="ARBA00022723"/>
    </source>
</evidence>
<dbReference type="GO" id="GO:0016485">
    <property type="term" value="P:protein processing"/>
    <property type="evidence" value="ECO:0007669"/>
    <property type="project" value="InterPro"/>
</dbReference>
<dbReference type="FunFam" id="3.40.50.1450:FF:000002">
    <property type="entry name" value="Hydrogenase 1 maturation protease"/>
    <property type="match status" value="1"/>
</dbReference>
<proteinExistence type="inferred from homology"/>
<keyword evidence="3" id="KW-0645">Protease</keyword>
<dbReference type="InterPro" id="IPR000671">
    <property type="entry name" value="Peptidase_A31"/>
</dbReference>
<evidence type="ECO:0000256" key="9">
    <source>
        <dbReference type="PIRSR" id="PIRSR604419-1"/>
    </source>
</evidence>
<keyword evidence="4 9" id="KW-0479">Metal-binding</keyword>
<dbReference type="NCBIfam" id="TIGR00072">
    <property type="entry name" value="hydrog_prot"/>
    <property type="match status" value="1"/>
</dbReference>
<comment type="function">
    <text evidence="7">Not known. Could be involved in the processing of hydrogenase.</text>
</comment>
<feature type="binding site" evidence="9">
    <location>
        <position position="91"/>
    </location>
    <ligand>
        <name>Ni(2+)</name>
        <dbReference type="ChEBI" id="CHEBI:49786"/>
    </ligand>
</feature>
<dbReference type="OrthoDB" id="9792731at2"/>
<keyword evidence="2 9" id="KW-0533">Nickel</keyword>
<evidence type="ECO:0000256" key="2">
    <source>
        <dbReference type="ARBA" id="ARBA00022596"/>
    </source>
</evidence>
<dbReference type="EMBL" id="FTOM01000002">
    <property type="protein sequence ID" value="SIS70639.1"/>
    <property type="molecule type" value="Genomic_DNA"/>
</dbReference>
<evidence type="ECO:0000256" key="7">
    <source>
        <dbReference type="ARBA" id="ARBA00058324"/>
    </source>
</evidence>
<dbReference type="Proteomes" id="UP000186098">
    <property type="component" value="Unassembled WGS sequence"/>
</dbReference>
<dbReference type="STRING" id="407234.SAMN05421795_102738"/>
<evidence type="ECO:0000256" key="10">
    <source>
        <dbReference type="SAM" id="MobiDB-lite"/>
    </source>
</evidence>
<dbReference type="InterPro" id="IPR004419">
    <property type="entry name" value="Pept_A31_hyd_express"/>
</dbReference>
<comment type="similarity">
    <text evidence="1">Belongs to the peptidase A31 family.</text>
</comment>
<dbReference type="SUPFAM" id="SSF53163">
    <property type="entry name" value="HybD-like"/>
    <property type="match status" value="1"/>
</dbReference>
<dbReference type="Gene3D" id="3.40.50.1450">
    <property type="entry name" value="HybD-like"/>
    <property type="match status" value="1"/>
</dbReference>
<feature type="binding site" evidence="9">
    <location>
        <position position="122"/>
    </location>
    <ligand>
        <name>Ni(2+)</name>
        <dbReference type="ChEBI" id="CHEBI:49786"/>
    </ligand>
</feature>
<dbReference type="PANTHER" id="PTHR30302">
    <property type="entry name" value="HYDROGENASE 1 MATURATION PROTEASE"/>
    <property type="match status" value="1"/>
</dbReference>
<keyword evidence="12" id="KW-1185">Reference proteome</keyword>
<dbReference type="GO" id="GO:0004190">
    <property type="term" value="F:aspartic-type endopeptidase activity"/>
    <property type="evidence" value="ECO:0007669"/>
    <property type="project" value="UniProtKB-KW"/>
</dbReference>
<evidence type="ECO:0000313" key="11">
    <source>
        <dbReference type="EMBL" id="SIS70639.1"/>
    </source>
</evidence>
<evidence type="ECO:0000313" key="12">
    <source>
        <dbReference type="Proteomes" id="UP000186098"/>
    </source>
</evidence>
<keyword evidence="6" id="KW-0378">Hydrolase</keyword>
<evidence type="ECO:0000256" key="3">
    <source>
        <dbReference type="ARBA" id="ARBA00022670"/>
    </source>
</evidence>
<dbReference type="PRINTS" id="PR00446">
    <property type="entry name" value="HYDRGNUPTAKE"/>
</dbReference>
<dbReference type="PANTHER" id="PTHR30302:SF1">
    <property type="entry name" value="HYDROGENASE 2 MATURATION PROTEASE"/>
    <property type="match status" value="1"/>
</dbReference>
<dbReference type="CDD" id="cd06062">
    <property type="entry name" value="H2MP_MemB-H2up"/>
    <property type="match status" value="1"/>
</dbReference>
<protein>
    <recommendedName>
        <fullName evidence="8">Hydrogenase expression/formation protein HupD</fullName>
    </recommendedName>
</protein>
<evidence type="ECO:0000256" key="8">
    <source>
        <dbReference type="ARBA" id="ARBA00067626"/>
    </source>
</evidence>
<organism evidence="11 12">
    <name type="scientific">Phaeovulum vinaykumarii</name>
    <dbReference type="NCBI Taxonomy" id="407234"/>
    <lineage>
        <taxon>Bacteria</taxon>
        <taxon>Pseudomonadati</taxon>
        <taxon>Pseudomonadota</taxon>
        <taxon>Alphaproteobacteria</taxon>
        <taxon>Rhodobacterales</taxon>
        <taxon>Paracoccaceae</taxon>
        <taxon>Phaeovulum</taxon>
    </lineage>
</organism>
<feature type="binding site" evidence="9">
    <location>
        <position position="45"/>
    </location>
    <ligand>
        <name>Ni(2+)</name>
        <dbReference type="ChEBI" id="CHEBI:49786"/>
    </ligand>
</feature>
<evidence type="ECO:0000256" key="6">
    <source>
        <dbReference type="ARBA" id="ARBA00022801"/>
    </source>
</evidence>
<dbReference type="GO" id="GO:0046872">
    <property type="term" value="F:metal ion binding"/>
    <property type="evidence" value="ECO:0007669"/>
    <property type="project" value="UniProtKB-KW"/>
</dbReference>
<gene>
    <name evidence="11" type="ORF">SAMN05421795_102738</name>
</gene>
<accession>A0A1N7L9Z4</accession>
<keyword evidence="5" id="KW-0064">Aspartyl protease</keyword>
<reference evidence="12" key="1">
    <citation type="submission" date="2017-01" db="EMBL/GenBank/DDBJ databases">
        <authorList>
            <person name="Varghese N."/>
            <person name="Submissions S."/>
        </authorList>
    </citation>
    <scope>NUCLEOTIDE SEQUENCE [LARGE SCALE GENOMIC DNA]</scope>
    <source>
        <strain evidence="12">DSM 18714</strain>
    </source>
</reference>
<sequence length="235" mass="24813">MPAEDLRLAATSPTTATVTDDAASAPDVPARILVLGIGNLLWADEGFGPRALEALAGQYAFPDHVRLLDGGTQGMYLLPFLEEADALLILDAVDFGLPPGKLVVRRDAEVPAFLGAKKMSLHQTGFQEVLATADLLGRLPRRITLIGCQPEELEDYGGGLRASVAARIPEAISAVLSELADWGVQAEPGRSDGAELADPAIRRAAYEDGRPPAETACRLGDDRFFPSAGADDVRG</sequence>
<dbReference type="GO" id="GO:0008047">
    <property type="term" value="F:enzyme activator activity"/>
    <property type="evidence" value="ECO:0007669"/>
    <property type="project" value="InterPro"/>
</dbReference>
<dbReference type="NCBIfam" id="TIGR00140">
    <property type="entry name" value="hupD"/>
    <property type="match status" value="1"/>
</dbReference>
<name>A0A1N7L9Z4_9RHOB</name>